<dbReference type="FunFam" id="1.20.58.220:FF:000004">
    <property type="entry name" value="Phosphate-specific transport system accessory protein PhoU"/>
    <property type="match status" value="1"/>
</dbReference>
<evidence type="ECO:0000256" key="7">
    <source>
        <dbReference type="ARBA" id="ARBA00056181"/>
    </source>
</evidence>
<evidence type="ECO:0000256" key="4">
    <source>
        <dbReference type="ARBA" id="ARBA00022448"/>
    </source>
</evidence>
<dbReference type="InterPro" id="IPR038078">
    <property type="entry name" value="PhoU-like_sf"/>
</dbReference>
<comment type="function">
    <text evidence="7 8">Plays a role in the regulation of phosphate uptake.</text>
</comment>
<dbReference type="GO" id="GO:0005737">
    <property type="term" value="C:cytoplasm"/>
    <property type="evidence" value="ECO:0007669"/>
    <property type="project" value="UniProtKB-SubCell"/>
</dbReference>
<keyword evidence="6 8" id="KW-0592">Phosphate transport</keyword>
<dbReference type="PIRSF" id="PIRSF003107">
    <property type="entry name" value="PhoU"/>
    <property type="match status" value="1"/>
</dbReference>
<dbReference type="NCBIfam" id="TIGR02135">
    <property type="entry name" value="phoU_full"/>
    <property type="match status" value="1"/>
</dbReference>
<dbReference type="EMBL" id="OMOD01000024">
    <property type="protein sequence ID" value="SPF33697.1"/>
    <property type="molecule type" value="Genomic_DNA"/>
</dbReference>
<evidence type="ECO:0000313" key="11">
    <source>
        <dbReference type="EMBL" id="SPF33697.1"/>
    </source>
</evidence>
<dbReference type="GO" id="GO:0006817">
    <property type="term" value="P:phosphate ion transport"/>
    <property type="evidence" value="ECO:0007669"/>
    <property type="project" value="UniProtKB-KW"/>
</dbReference>
<keyword evidence="5 8" id="KW-0963">Cytoplasm</keyword>
<dbReference type="OrthoDB" id="9814256at2"/>
<reference evidence="12" key="1">
    <citation type="submission" date="2018-02" db="EMBL/GenBank/DDBJ databases">
        <authorList>
            <person name="Hausmann B."/>
        </authorList>
    </citation>
    <scope>NUCLEOTIDE SEQUENCE [LARGE SCALE GENOMIC DNA]</scope>
    <source>
        <strain evidence="12">Peat soil MAG SbA1</strain>
    </source>
</reference>
<evidence type="ECO:0000256" key="8">
    <source>
        <dbReference type="PIRNR" id="PIRNR003107"/>
    </source>
</evidence>
<dbReference type="Gene3D" id="1.20.58.220">
    <property type="entry name" value="Phosphate transport system protein phou homolog 2, domain 2"/>
    <property type="match status" value="2"/>
</dbReference>
<dbReference type="PANTHER" id="PTHR42930">
    <property type="entry name" value="PHOSPHATE-SPECIFIC TRANSPORT SYSTEM ACCESSORY PROTEIN PHOU"/>
    <property type="match status" value="1"/>
</dbReference>
<dbReference type="PANTHER" id="PTHR42930:SF3">
    <property type="entry name" value="PHOSPHATE-SPECIFIC TRANSPORT SYSTEM ACCESSORY PROTEIN PHOU"/>
    <property type="match status" value="1"/>
</dbReference>
<evidence type="ECO:0000256" key="3">
    <source>
        <dbReference type="ARBA" id="ARBA00011738"/>
    </source>
</evidence>
<evidence type="ECO:0000259" key="10">
    <source>
        <dbReference type="Pfam" id="PF01895"/>
    </source>
</evidence>
<feature type="compositionally biased region" description="Basic and acidic residues" evidence="9">
    <location>
        <begin position="218"/>
        <end position="231"/>
    </location>
</feature>
<feature type="region of interest" description="Disordered" evidence="9">
    <location>
        <begin position="218"/>
        <end position="237"/>
    </location>
</feature>
<dbReference type="GO" id="GO:0045936">
    <property type="term" value="P:negative regulation of phosphate metabolic process"/>
    <property type="evidence" value="ECO:0007669"/>
    <property type="project" value="InterPro"/>
</dbReference>
<dbReference type="Pfam" id="PF01895">
    <property type="entry name" value="PhoU"/>
    <property type="match status" value="2"/>
</dbReference>
<protein>
    <recommendedName>
        <fullName evidence="8">Phosphate-specific transport system accessory protein PhoU</fullName>
    </recommendedName>
</protein>
<accession>A0A2U3K285</accession>
<comment type="similarity">
    <text evidence="2 8">Belongs to the PhoU family.</text>
</comment>
<evidence type="ECO:0000256" key="1">
    <source>
        <dbReference type="ARBA" id="ARBA00004496"/>
    </source>
</evidence>
<dbReference type="InterPro" id="IPR026022">
    <property type="entry name" value="PhoU_dom"/>
</dbReference>
<gene>
    <name evidence="11" type="ORF">SBA1_120071</name>
</gene>
<dbReference type="SUPFAM" id="SSF109755">
    <property type="entry name" value="PhoU-like"/>
    <property type="match status" value="1"/>
</dbReference>
<evidence type="ECO:0000256" key="9">
    <source>
        <dbReference type="SAM" id="MobiDB-lite"/>
    </source>
</evidence>
<dbReference type="Proteomes" id="UP000238701">
    <property type="component" value="Unassembled WGS sequence"/>
</dbReference>
<feature type="domain" description="PhoU" evidence="10">
    <location>
        <begin position="16"/>
        <end position="104"/>
    </location>
</feature>
<sequence>MRTRFQLGLDDLRQRLLRMGGLAEQAVDRARQAYVERDLTRCQMVLEGESVINMAEREIDEAAFDLLAMQQPMAVDLRFILAVTKINSDLERVGDQAVNIAERVMDMVELPAADLPVDIARMGSAVSAMVRRSLEAFIEAKVELAQAVLEMDNVIDRMRDDAFIQLVKTMNERPEFVRQALDALLVARNLERVADHATNIAEDVIFWVQGSDVRHNVHPEASESQESERPSSRASGL</sequence>
<organism evidence="11 12">
    <name type="scientific">Candidatus Sulfotelmatobacter kueseliae</name>
    <dbReference type="NCBI Taxonomy" id="2042962"/>
    <lineage>
        <taxon>Bacteria</taxon>
        <taxon>Pseudomonadati</taxon>
        <taxon>Acidobacteriota</taxon>
        <taxon>Terriglobia</taxon>
        <taxon>Terriglobales</taxon>
        <taxon>Candidatus Korobacteraceae</taxon>
        <taxon>Candidatus Sulfotelmatobacter</taxon>
    </lineage>
</organism>
<evidence type="ECO:0000256" key="6">
    <source>
        <dbReference type="ARBA" id="ARBA00022592"/>
    </source>
</evidence>
<evidence type="ECO:0000256" key="2">
    <source>
        <dbReference type="ARBA" id="ARBA00008107"/>
    </source>
</evidence>
<dbReference type="InterPro" id="IPR028366">
    <property type="entry name" value="PhoU"/>
</dbReference>
<name>A0A2U3K285_9BACT</name>
<dbReference type="AlphaFoldDB" id="A0A2U3K285"/>
<evidence type="ECO:0000313" key="12">
    <source>
        <dbReference type="Proteomes" id="UP000238701"/>
    </source>
</evidence>
<proteinExistence type="inferred from homology"/>
<keyword evidence="4 8" id="KW-0813">Transport</keyword>
<dbReference type="GO" id="GO:0030643">
    <property type="term" value="P:intracellular phosphate ion homeostasis"/>
    <property type="evidence" value="ECO:0007669"/>
    <property type="project" value="InterPro"/>
</dbReference>
<evidence type="ECO:0000256" key="5">
    <source>
        <dbReference type="ARBA" id="ARBA00022490"/>
    </source>
</evidence>
<comment type="subcellular location">
    <subcellularLocation>
        <location evidence="1 8">Cytoplasm</location>
    </subcellularLocation>
</comment>
<comment type="subunit">
    <text evidence="3 8">Homodimer.</text>
</comment>
<feature type="domain" description="PhoU" evidence="10">
    <location>
        <begin position="119"/>
        <end position="204"/>
    </location>
</feature>